<sequence length="152" mass="17363">MELSDLEKLEDFEKLWKGEFISLEKLWKAELIGLEKLRKLWKVELISLEKLWRVEGFFGWVNLVWGIGECMVEITVKYFLHLAVSVLAIVGKEGFLLLTVGHVISPVGGEKENGDTGDEADTLVRVERMEELVLDRAFDRERAAEQAAQTEA</sequence>
<name>A0A0L7RJM7_9HYME</name>
<keyword evidence="2" id="KW-1185">Reference proteome</keyword>
<reference evidence="1 2" key="1">
    <citation type="submission" date="2015-07" db="EMBL/GenBank/DDBJ databases">
        <title>The genome of Habropoda laboriosa.</title>
        <authorList>
            <person name="Pan H."/>
            <person name="Kapheim K."/>
        </authorList>
    </citation>
    <scope>NUCLEOTIDE SEQUENCE [LARGE SCALE GENOMIC DNA]</scope>
    <source>
        <strain evidence="1">0110345459</strain>
    </source>
</reference>
<organism evidence="1 2">
    <name type="scientific">Habropoda laboriosa</name>
    <dbReference type="NCBI Taxonomy" id="597456"/>
    <lineage>
        <taxon>Eukaryota</taxon>
        <taxon>Metazoa</taxon>
        <taxon>Ecdysozoa</taxon>
        <taxon>Arthropoda</taxon>
        <taxon>Hexapoda</taxon>
        <taxon>Insecta</taxon>
        <taxon>Pterygota</taxon>
        <taxon>Neoptera</taxon>
        <taxon>Endopterygota</taxon>
        <taxon>Hymenoptera</taxon>
        <taxon>Apocrita</taxon>
        <taxon>Aculeata</taxon>
        <taxon>Apoidea</taxon>
        <taxon>Anthophila</taxon>
        <taxon>Apidae</taxon>
        <taxon>Habropoda</taxon>
    </lineage>
</organism>
<accession>A0A0L7RJM7</accession>
<dbReference type="AlphaFoldDB" id="A0A0L7RJM7"/>
<dbReference type="EMBL" id="KQ414581">
    <property type="protein sequence ID" value="KOC70931.1"/>
    <property type="molecule type" value="Genomic_DNA"/>
</dbReference>
<evidence type="ECO:0000313" key="1">
    <source>
        <dbReference type="EMBL" id="KOC70931.1"/>
    </source>
</evidence>
<gene>
    <name evidence="1" type="ORF">WH47_04917</name>
</gene>
<dbReference type="Proteomes" id="UP000053825">
    <property type="component" value="Unassembled WGS sequence"/>
</dbReference>
<evidence type="ECO:0000313" key="2">
    <source>
        <dbReference type="Proteomes" id="UP000053825"/>
    </source>
</evidence>
<proteinExistence type="predicted"/>
<protein>
    <submittedName>
        <fullName evidence="1">Uncharacterized protein</fullName>
    </submittedName>
</protein>